<gene>
    <name evidence="12" type="primary">hsf1</name>
</gene>
<evidence type="ECO:0000259" key="11">
    <source>
        <dbReference type="PROSITE" id="PS00434"/>
    </source>
</evidence>
<dbReference type="Pfam" id="PF06546">
    <property type="entry name" value="Vert_HS_TF"/>
    <property type="match status" value="1"/>
</dbReference>
<feature type="domain" description="HSF-type DNA-binding" evidence="11">
    <location>
        <begin position="60"/>
        <end position="84"/>
    </location>
</feature>
<keyword evidence="6" id="KW-0010">Activator</keyword>
<dbReference type="Ensembl" id="ENSCCRT00015017231.1">
    <property type="protein sequence ID" value="ENSCCRP00015016641.1"/>
    <property type="gene ID" value="ENSCCRG00015006889.1"/>
</dbReference>
<dbReference type="PRINTS" id="PR00056">
    <property type="entry name" value="HSFDOMAIN"/>
</dbReference>
<dbReference type="InterPro" id="IPR036390">
    <property type="entry name" value="WH_DNA-bd_sf"/>
</dbReference>
<keyword evidence="3" id="KW-0805">Transcription regulation</keyword>
<evidence type="ECO:0000313" key="12">
    <source>
        <dbReference type="Ensembl" id="ENSCCRP00015016641.1"/>
    </source>
</evidence>
<dbReference type="GO" id="GO:0043565">
    <property type="term" value="F:sequence-specific DNA binding"/>
    <property type="evidence" value="ECO:0007669"/>
    <property type="project" value="InterPro"/>
</dbReference>
<evidence type="ECO:0000256" key="3">
    <source>
        <dbReference type="ARBA" id="ARBA00023015"/>
    </source>
</evidence>
<feature type="compositionally biased region" description="Low complexity" evidence="10">
    <location>
        <begin position="249"/>
        <end position="260"/>
    </location>
</feature>
<protein>
    <recommendedName>
        <fullName evidence="11">HSF-type DNA-binding domain-containing protein</fullName>
    </recommendedName>
</protein>
<evidence type="ECO:0000256" key="10">
    <source>
        <dbReference type="SAM" id="MobiDB-lite"/>
    </source>
</evidence>
<dbReference type="AlphaFoldDB" id="A0A8C1YMH4"/>
<sequence length="506" mass="56440">MEYHSVGPGGVMVSGSNVPAFLTKLWTLVEDPDTDPLICWSPSGNSFHVFDQGRFSKEVLPKYFKHNNMASFVRQLNMYGFRKVVHIEQGGLVKPEKDDTEFQHPYFIRGQEHLLENIKRKVTTVSNIKQEDFKLSTEEMSKMITDVQLMRGKQESIDSKISTLKHENEALWREVATLRQKHSQQQKVVNKVKSKKVVIDYSLFPQLIQFLITLARSNRVLGVKRKMPLMLNDGSSTHSMPKYSRQYSLESSPTLSPSSTAFTGTGVFTSESPVNTGPIISDITELAQSDPVATEEWVEDRTSPLVHIKEEPSSPAHSPEVEEVCPVEVEVEAVSGVPVDTPLSPTTFINSILQESEPVTAPTPPPNDQKCLSVACFDKTELSDHLETIDSGLENLQQILNAQSINFDTSSFFDVNIVSVFSAKFKNQLVRQMDFALMVFSGKQLVQYLSQPVILPDPVSTETTGADLPTLLELEGDSYFGSEPAEDPTISLLNFQSPVPEDPKLS</sequence>
<evidence type="ECO:0000256" key="6">
    <source>
        <dbReference type="ARBA" id="ARBA00023159"/>
    </source>
</evidence>
<dbReference type="Proteomes" id="UP000694700">
    <property type="component" value="Unplaced"/>
</dbReference>
<evidence type="ECO:0000256" key="9">
    <source>
        <dbReference type="RuleBase" id="RU004020"/>
    </source>
</evidence>
<dbReference type="Pfam" id="PF00447">
    <property type="entry name" value="HSF_DNA-bind"/>
    <property type="match status" value="1"/>
</dbReference>
<keyword evidence="7" id="KW-0804">Transcription</keyword>
<dbReference type="InterPro" id="IPR000232">
    <property type="entry name" value="HSF_DNA-bd"/>
</dbReference>
<reference evidence="12" key="1">
    <citation type="submission" date="2025-08" db="UniProtKB">
        <authorList>
            <consortium name="Ensembl"/>
        </authorList>
    </citation>
    <scope>IDENTIFICATION</scope>
</reference>
<evidence type="ECO:0000256" key="5">
    <source>
        <dbReference type="ARBA" id="ARBA00023125"/>
    </source>
</evidence>
<dbReference type="PANTHER" id="PTHR10015:SF274">
    <property type="entry name" value="HEAT SHOCK FACTOR PROTEIN 1"/>
    <property type="match status" value="1"/>
</dbReference>
<name>A0A8C1YMH4_CYPCA</name>
<dbReference type="GO" id="GO:0005634">
    <property type="term" value="C:nucleus"/>
    <property type="evidence" value="ECO:0007669"/>
    <property type="project" value="UniProtKB-SubCell"/>
</dbReference>
<dbReference type="InterPro" id="IPR010542">
    <property type="entry name" value="Vert_HSTF_C"/>
</dbReference>
<keyword evidence="4" id="KW-0346">Stress response</keyword>
<evidence type="ECO:0000256" key="1">
    <source>
        <dbReference type="ARBA" id="ARBA00004123"/>
    </source>
</evidence>
<dbReference type="PROSITE" id="PS00434">
    <property type="entry name" value="HSF_DOMAIN"/>
    <property type="match status" value="1"/>
</dbReference>
<dbReference type="FunFam" id="1.10.10.10:FF:000027">
    <property type="entry name" value="Heat shock transcription factor 1"/>
    <property type="match status" value="1"/>
</dbReference>
<comment type="subcellular location">
    <subcellularLocation>
        <location evidence="1">Nucleus</location>
    </subcellularLocation>
</comment>
<evidence type="ECO:0000256" key="8">
    <source>
        <dbReference type="ARBA" id="ARBA00023242"/>
    </source>
</evidence>
<evidence type="ECO:0000256" key="7">
    <source>
        <dbReference type="ARBA" id="ARBA00023163"/>
    </source>
</evidence>
<dbReference type="Gene3D" id="1.10.10.10">
    <property type="entry name" value="Winged helix-like DNA-binding domain superfamily/Winged helix DNA-binding domain"/>
    <property type="match status" value="1"/>
</dbReference>
<dbReference type="InterPro" id="IPR036388">
    <property type="entry name" value="WH-like_DNA-bd_sf"/>
</dbReference>
<dbReference type="SMART" id="SM00415">
    <property type="entry name" value="HSF"/>
    <property type="match status" value="1"/>
</dbReference>
<dbReference type="PANTHER" id="PTHR10015">
    <property type="entry name" value="HEAT SHOCK TRANSCRIPTION FACTOR"/>
    <property type="match status" value="1"/>
</dbReference>
<dbReference type="GO" id="GO:0003700">
    <property type="term" value="F:DNA-binding transcription factor activity"/>
    <property type="evidence" value="ECO:0007669"/>
    <property type="project" value="InterPro"/>
</dbReference>
<organism evidence="12 13">
    <name type="scientific">Cyprinus carpio</name>
    <name type="common">Common carp</name>
    <dbReference type="NCBI Taxonomy" id="7962"/>
    <lineage>
        <taxon>Eukaryota</taxon>
        <taxon>Metazoa</taxon>
        <taxon>Chordata</taxon>
        <taxon>Craniata</taxon>
        <taxon>Vertebrata</taxon>
        <taxon>Euteleostomi</taxon>
        <taxon>Actinopterygii</taxon>
        <taxon>Neopterygii</taxon>
        <taxon>Teleostei</taxon>
        <taxon>Ostariophysi</taxon>
        <taxon>Cypriniformes</taxon>
        <taxon>Cyprinidae</taxon>
        <taxon>Cyprininae</taxon>
        <taxon>Cyprinus</taxon>
    </lineage>
</organism>
<evidence type="ECO:0000256" key="2">
    <source>
        <dbReference type="ARBA" id="ARBA00006403"/>
    </source>
</evidence>
<proteinExistence type="inferred from homology"/>
<comment type="similarity">
    <text evidence="2 9">Belongs to the HSF family.</text>
</comment>
<evidence type="ECO:0000313" key="13">
    <source>
        <dbReference type="Proteomes" id="UP000694700"/>
    </source>
</evidence>
<feature type="region of interest" description="Disordered" evidence="10">
    <location>
        <begin position="249"/>
        <end position="269"/>
    </location>
</feature>
<dbReference type="SUPFAM" id="SSF46785">
    <property type="entry name" value="Winged helix' DNA-binding domain"/>
    <property type="match status" value="1"/>
</dbReference>
<evidence type="ECO:0000256" key="4">
    <source>
        <dbReference type="ARBA" id="ARBA00023016"/>
    </source>
</evidence>
<keyword evidence="5" id="KW-0238">DNA-binding</keyword>
<keyword evidence="8" id="KW-0539">Nucleus</keyword>
<accession>A0A8C1YMH4</accession>